<evidence type="ECO:0000313" key="1">
    <source>
        <dbReference type="EMBL" id="JAH92160.1"/>
    </source>
</evidence>
<accession>A0A0E9WRG6</accession>
<organism evidence="1">
    <name type="scientific">Anguilla anguilla</name>
    <name type="common">European freshwater eel</name>
    <name type="synonym">Muraena anguilla</name>
    <dbReference type="NCBI Taxonomy" id="7936"/>
    <lineage>
        <taxon>Eukaryota</taxon>
        <taxon>Metazoa</taxon>
        <taxon>Chordata</taxon>
        <taxon>Craniata</taxon>
        <taxon>Vertebrata</taxon>
        <taxon>Euteleostomi</taxon>
        <taxon>Actinopterygii</taxon>
        <taxon>Neopterygii</taxon>
        <taxon>Teleostei</taxon>
        <taxon>Anguilliformes</taxon>
        <taxon>Anguillidae</taxon>
        <taxon>Anguilla</taxon>
    </lineage>
</organism>
<proteinExistence type="predicted"/>
<reference evidence="1" key="2">
    <citation type="journal article" date="2015" name="Fish Shellfish Immunol.">
        <title>Early steps in the European eel (Anguilla anguilla)-Vibrio vulnificus interaction in the gills: Role of the RtxA13 toxin.</title>
        <authorList>
            <person name="Callol A."/>
            <person name="Pajuelo D."/>
            <person name="Ebbesson L."/>
            <person name="Teles M."/>
            <person name="MacKenzie S."/>
            <person name="Amaro C."/>
        </authorList>
    </citation>
    <scope>NUCLEOTIDE SEQUENCE</scope>
</reference>
<name>A0A0E9WRG6_ANGAN</name>
<dbReference type="EMBL" id="GBXM01016417">
    <property type="protein sequence ID" value="JAH92160.1"/>
    <property type="molecule type" value="Transcribed_RNA"/>
</dbReference>
<dbReference type="AlphaFoldDB" id="A0A0E9WRG6"/>
<sequence length="79" mass="9058">MSTEERNRHPLRVAPPRIKEDKKIYHSFTAASMTFTCSTEICAGGEPAEEPKWPAFTVPAITAITFFKMIFSSFDFFFF</sequence>
<reference evidence="1" key="1">
    <citation type="submission" date="2014-11" db="EMBL/GenBank/DDBJ databases">
        <authorList>
            <person name="Amaro Gonzalez C."/>
        </authorList>
    </citation>
    <scope>NUCLEOTIDE SEQUENCE</scope>
</reference>
<protein>
    <submittedName>
        <fullName evidence="1">Uncharacterized protein</fullName>
    </submittedName>
</protein>